<evidence type="ECO:0000256" key="2">
    <source>
        <dbReference type="ARBA" id="ARBA00021099"/>
    </source>
</evidence>
<evidence type="ECO:0000256" key="6">
    <source>
        <dbReference type="ARBA" id="ARBA00029833"/>
    </source>
</evidence>
<dbReference type="GO" id="GO:0061651">
    <property type="term" value="F:Atg12 conjugating enzyme activity"/>
    <property type="evidence" value="ECO:0007669"/>
    <property type="project" value="TreeGrafter"/>
</dbReference>
<dbReference type="GO" id="GO:0000045">
    <property type="term" value="P:autophagosome assembly"/>
    <property type="evidence" value="ECO:0007669"/>
    <property type="project" value="TreeGrafter"/>
</dbReference>
<comment type="caution">
    <text evidence="7">The sequence shown here is derived from an EMBL/GenBank/DDBJ whole genome shotgun (WGS) entry which is preliminary data.</text>
</comment>
<dbReference type="EMBL" id="JAAECE010000002">
    <property type="protein sequence ID" value="KAF1805962.1"/>
    <property type="molecule type" value="Genomic_DNA"/>
</dbReference>
<keyword evidence="3" id="KW-0808">Transferase</keyword>
<name>A0A8H4BP40_MUCCL</name>
<evidence type="ECO:0000313" key="7">
    <source>
        <dbReference type="EMBL" id="KAF1805962.1"/>
    </source>
</evidence>
<comment type="similarity">
    <text evidence="1">Belongs to the ATG10 family.</text>
</comment>
<proteinExistence type="inferred from homology"/>
<sequence>MSIISNRVDFESCLNKFYNQVNACTDEPLKWELETTKSILKQSFLKRSVLIAIPKRSAVNEDTDVADMAMGGMEHEDEEDCTVQDSTEIIQLEHHIVYSTSYQVPVIYFKATFSDGTPLSHNEIFQYIIPDTYQDAVVSQNDHPILGIPCWYIHPCDTRSLMNTMTFDPVDYIKVWLSAYGPIVKCSIPTSMFTRS</sequence>
<evidence type="ECO:0000256" key="3">
    <source>
        <dbReference type="ARBA" id="ARBA00022679"/>
    </source>
</evidence>
<evidence type="ECO:0000256" key="5">
    <source>
        <dbReference type="ARBA" id="ARBA00023006"/>
    </source>
</evidence>
<reference evidence="7 8" key="1">
    <citation type="submission" date="2019-09" db="EMBL/GenBank/DDBJ databases">
        <authorList>
            <consortium name="DOE Joint Genome Institute"/>
            <person name="Mondo S.J."/>
            <person name="Navarro-Mendoza M.I."/>
            <person name="Perez-Arques C."/>
            <person name="Panchal S."/>
            <person name="Nicolas F.E."/>
            <person name="Ganguly P."/>
            <person name="Pangilinan J."/>
            <person name="Grigoriev I."/>
            <person name="Heitman J."/>
            <person name="Sanya K."/>
            <person name="Garre V."/>
        </authorList>
    </citation>
    <scope>NUCLEOTIDE SEQUENCE [LARGE SCALE GENOMIC DNA]</scope>
    <source>
        <strain evidence="7 8">MU402</strain>
    </source>
</reference>
<dbReference type="Pfam" id="PF03987">
    <property type="entry name" value="Autophagy_act_C"/>
    <property type="match status" value="1"/>
</dbReference>
<organism evidence="7 8">
    <name type="scientific">Mucor circinelloides f. lusitanicus</name>
    <name type="common">Mucor racemosus var. lusitanicus</name>
    <dbReference type="NCBI Taxonomy" id="29924"/>
    <lineage>
        <taxon>Eukaryota</taxon>
        <taxon>Fungi</taxon>
        <taxon>Fungi incertae sedis</taxon>
        <taxon>Mucoromycota</taxon>
        <taxon>Mucoromycotina</taxon>
        <taxon>Mucoromycetes</taxon>
        <taxon>Mucorales</taxon>
        <taxon>Mucorineae</taxon>
        <taxon>Mucoraceae</taxon>
        <taxon>Mucor</taxon>
    </lineage>
</organism>
<dbReference type="Gene3D" id="3.30.1460.50">
    <property type="match status" value="1"/>
</dbReference>
<keyword evidence="4" id="KW-0833">Ubl conjugation pathway</keyword>
<evidence type="ECO:0000256" key="4">
    <source>
        <dbReference type="ARBA" id="ARBA00022786"/>
    </source>
</evidence>
<dbReference type="PANTHER" id="PTHR14957:SF1">
    <property type="entry name" value="UBIQUITIN-LIKE-CONJUGATING ENZYME ATG10"/>
    <property type="match status" value="1"/>
</dbReference>
<evidence type="ECO:0000256" key="1">
    <source>
        <dbReference type="ARBA" id="ARBA00005696"/>
    </source>
</evidence>
<dbReference type="GO" id="GO:0005829">
    <property type="term" value="C:cytosol"/>
    <property type="evidence" value="ECO:0007669"/>
    <property type="project" value="TreeGrafter"/>
</dbReference>
<accession>A0A8H4BP40</accession>
<dbReference type="InterPro" id="IPR007135">
    <property type="entry name" value="Atg3/Atg10"/>
</dbReference>
<gene>
    <name evidence="7" type="ORF">FB192DRAFT_1069819</name>
</gene>
<dbReference type="PANTHER" id="PTHR14957">
    <property type="entry name" value="UBIQUITIN-LIKE-CONJUGATING ENZYME ATG10"/>
    <property type="match status" value="1"/>
</dbReference>
<dbReference type="AlphaFoldDB" id="A0A8H4BP40"/>
<dbReference type="GO" id="GO:0032446">
    <property type="term" value="P:protein modification by small protein conjugation"/>
    <property type="evidence" value="ECO:0007669"/>
    <property type="project" value="TreeGrafter"/>
</dbReference>
<protein>
    <recommendedName>
        <fullName evidence="2">Ubiquitin-like-conjugating enzyme ATG10</fullName>
    </recommendedName>
    <alternativeName>
        <fullName evidence="6">Autophagy-related protein 10</fullName>
    </alternativeName>
</protein>
<dbReference type="Proteomes" id="UP000469890">
    <property type="component" value="Unassembled WGS sequence"/>
</dbReference>
<keyword evidence="5" id="KW-0072">Autophagy</keyword>
<dbReference type="GO" id="GO:0000422">
    <property type="term" value="P:autophagy of mitochondrion"/>
    <property type="evidence" value="ECO:0007669"/>
    <property type="project" value="TreeGrafter"/>
</dbReference>
<evidence type="ECO:0000313" key="8">
    <source>
        <dbReference type="Proteomes" id="UP000469890"/>
    </source>
</evidence>